<feature type="transmembrane region" description="Helical" evidence="1">
    <location>
        <begin position="115"/>
        <end position="137"/>
    </location>
</feature>
<dbReference type="AlphaFoldDB" id="A0A291KE14"/>
<accession>A0A291KE14</accession>
<dbReference type="Proteomes" id="UP000243591">
    <property type="component" value="Chromosome"/>
</dbReference>
<organism evidence="2 3">
    <name type="scientific">Brochothrix thermosphacta</name>
    <name type="common">Microbacterium thermosphactum</name>
    <dbReference type="NCBI Taxonomy" id="2756"/>
    <lineage>
        <taxon>Bacteria</taxon>
        <taxon>Bacillati</taxon>
        <taxon>Bacillota</taxon>
        <taxon>Bacilli</taxon>
        <taxon>Bacillales</taxon>
        <taxon>Listeriaceae</taxon>
        <taxon>Brochothrix</taxon>
    </lineage>
</organism>
<proteinExistence type="predicted"/>
<keyword evidence="1" id="KW-0472">Membrane</keyword>
<protein>
    <recommendedName>
        <fullName evidence="4">Trep_Strep domain-containing protein</fullName>
    </recommendedName>
</protein>
<evidence type="ECO:0000256" key="1">
    <source>
        <dbReference type="SAM" id="Phobius"/>
    </source>
</evidence>
<feature type="transmembrane region" description="Helical" evidence="1">
    <location>
        <begin position="158"/>
        <end position="184"/>
    </location>
</feature>
<dbReference type="InterPro" id="IPR011733">
    <property type="entry name" value="CHP02185_IM"/>
</dbReference>
<keyword evidence="1" id="KW-1133">Transmembrane helix</keyword>
<gene>
    <name evidence="2" type="ORF">CNY62_03170</name>
</gene>
<dbReference type="Pfam" id="PF09605">
    <property type="entry name" value="Trep_Strep"/>
    <property type="match status" value="1"/>
</dbReference>
<sequence>MNFMEKLTIRDLVTIGIFTGIIYILMGVVGFGLTIVTPIRVYIETATMSLLTMLPYLVMCRRIAKPGVILIFNVVLGILLMFMGMWYTVPFILVAALISEWLLKVNNGYKSNKLIVFSHILHYVVVNISMIIPFTFFREKYISALRSSKPYANEMIDLYLSVQGQLFVGAITVVFSLVAAYISIKMVNKHFTSVSRH</sequence>
<dbReference type="NCBIfam" id="TIGR02185">
    <property type="entry name" value="Trep_Strep"/>
    <property type="match status" value="1"/>
</dbReference>
<evidence type="ECO:0008006" key="4">
    <source>
        <dbReference type="Google" id="ProtNLM"/>
    </source>
</evidence>
<name>A0A291KE14_BROTH</name>
<reference evidence="2 3" key="1">
    <citation type="submission" date="2017-09" db="EMBL/GenBank/DDBJ databases">
        <title>Complete Genome Sequences of Two Strains of the Meat Spoilage Bacterium Brochothrix thermosphacta Isolated from Ground Chicken.</title>
        <authorList>
            <person name="Paoli G.C."/>
            <person name="Wijey C."/>
            <person name="Chen C.-Y."/>
            <person name="Nguyen L."/>
            <person name="Yan X."/>
            <person name="Irwin P.L."/>
        </authorList>
    </citation>
    <scope>NUCLEOTIDE SEQUENCE [LARGE SCALE GENOMIC DNA]</scope>
    <source>
        <strain evidence="2 3">BI</strain>
    </source>
</reference>
<feature type="transmembrane region" description="Helical" evidence="1">
    <location>
        <begin position="70"/>
        <end position="103"/>
    </location>
</feature>
<evidence type="ECO:0000313" key="2">
    <source>
        <dbReference type="EMBL" id="ATF25480.1"/>
    </source>
</evidence>
<keyword evidence="3" id="KW-1185">Reference proteome</keyword>
<dbReference type="STRING" id="2756.BFR44_00710"/>
<feature type="transmembrane region" description="Helical" evidence="1">
    <location>
        <begin position="39"/>
        <end position="58"/>
    </location>
</feature>
<feature type="transmembrane region" description="Helical" evidence="1">
    <location>
        <begin position="12"/>
        <end position="33"/>
    </location>
</feature>
<evidence type="ECO:0000313" key="3">
    <source>
        <dbReference type="Proteomes" id="UP000243591"/>
    </source>
</evidence>
<keyword evidence="1" id="KW-0812">Transmembrane</keyword>
<dbReference type="KEGG" id="bths:CNY62_03170"/>
<dbReference type="EMBL" id="CP023483">
    <property type="protein sequence ID" value="ATF25480.1"/>
    <property type="molecule type" value="Genomic_DNA"/>
</dbReference>